<dbReference type="NCBIfam" id="TIGR03425">
    <property type="entry name" value="urea_degr_2"/>
    <property type="match status" value="1"/>
</dbReference>
<evidence type="ECO:0000259" key="1">
    <source>
        <dbReference type="Pfam" id="PF09347"/>
    </source>
</evidence>
<evidence type="ECO:0000313" key="3">
    <source>
        <dbReference type="Proteomes" id="UP000051202"/>
    </source>
</evidence>
<evidence type="ECO:0000313" key="2">
    <source>
        <dbReference type="EMBL" id="KRU23608.1"/>
    </source>
</evidence>
<dbReference type="EMBL" id="LNDJ01000002">
    <property type="protein sequence ID" value="KRU23608.1"/>
    <property type="molecule type" value="Genomic_DNA"/>
</dbReference>
<comment type="caution">
    <text evidence="2">The sequence shown here is derived from an EMBL/GenBank/DDBJ whole genome shotgun (WGS) entry which is preliminary data.</text>
</comment>
<dbReference type="AlphaFoldDB" id="A0A0T6DVG1"/>
<feature type="domain" description="DUF1989" evidence="1">
    <location>
        <begin position="21"/>
        <end position="190"/>
    </location>
</feature>
<dbReference type="STRING" id="554343.AS194_03625"/>
<dbReference type="Proteomes" id="UP000051202">
    <property type="component" value="Unassembled WGS sequence"/>
</dbReference>
<dbReference type="Pfam" id="PF09347">
    <property type="entry name" value="DUF1989"/>
    <property type="match status" value="1"/>
</dbReference>
<dbReference type="PANTHER" id="PTHR31527">
    <property type="entry name" value="RE64534P"/>
    <property type="match status" value="1"/>
</dbReference>
<accession>A0A0T6DVG1</accession>
<sequence>MSYPASTTANTLSSDRFITPLPGGHHWCGRINKNHVIKLKSLAANANASLYVVNADEKLERFNMPDSLKAQYTLYLSEGHVLYSDMGRVMASIISDDHGWNDAICGPSTAAMVSRQYGEKTFQDARNERYQNGLDGLLTEMSKFALNESDLTATVNFFSKVTPDLQGQLSYIITDNTDQSISLRFEMNCLVFICNAPHPLDPSHIYDPADIELTISQAAPILPKGKSDVCRDSCEQNQRGFENNARYFGDYENA</sequence>
<gene>
    <name evidence="2" type="ORF">AS194_03625</name>
</gene>
<organism evidence="2 3">
    <name type="scientific">Psychrobacter piscatorii</name>
    <dbReference type="NCBI Taxonomy" id="554343"/>
    <lineage>
        <taxon>Bacteria</taxon>
        <taxon>Pseudomonadati</taxon>
        <taxon>Pseudomonadota</taxon>
        <taxon>Gammaproteobacteria</taxon>
        <taxon>Moraxellales</taxon>
        <taxon>Moraxellaceae</taxon>
        <taxon>Psychrobacter</taxon>
    </lineage>
</organism>
<dbReference type="RefSeq" id="WP_058023596.1">
    <property type="nucleotide sequence ID" value="NZ_LNDJ01000002.1"/>
</dbReference>
<protein>
    <submittedName>
        <fullName evidence="2">Urea carboxylase</fullName>
    </submittedName>
</protein>
<name>A0A0T6DVG1_9GAMM</name>
<dbReference type="InterPro" id="IPR017792">
    <property type="entry name" value="UAAP1"/>
</dbReference>
<dbReference type="PANTHER" id="PTHR31527:SF0">
    <property type="entry name" value="RE64534P"/>
    <property type="match status" value="1"/>
</dbReference>
<dbReference type="InterPro" id="IPR018959">
    <property type="entry name" value="DUF1989"/>
</dbReference>
<keyword evidence="3" id="KW-1185">Reference proteome</keyword>
<reference evidence="2 3" key="1">
    <citation type="submission" date="2015-11" db="EMBL/GenBank/DDBJ databases">
        <title>Permanent draft genome of Psychrobacter piscatorii LQ58.</title>
        <authorList>
            <person name="Zhou M."/>
            <person name="Dong B."/>
            <person name="Liu Q."/>
        </authorList>
    </citation>
    <scope>NUCLEOTIDE SEQUENCE [LARGE SCALE GENOMIC DNA]</scope>
    <source>
        <strain evidence="2 3">LQ58</strain>
    </source>
</reference>
<proteinExistence type="predicted"/>